<proteinExistence type="predicted"/>
<keyword evidence="1" id="KW-0489">Methyltransferase</keyword>
<dbReference type="GO" id="GO:0042051">
    <property type="term" value="P:compound eye photoreceptor development"/>
    <property type="evidence" value="ECO:0007669"/>
    <property type="project" value="TreeGrafter"/>
</dbReference>
<feature type="region of interest" description="Disordered" evidence="7">
    <location>
        <begin position="849"/>
        <end position="883"/>
    </location>
</feature>
<keyword evidence="3" id="KW-0949">S-adenosyl-L-methionine</keyword>
<organism evidence="9 10">
    <name type="scientific">Anopheles albimanus</name>
    <name type="common">New world malaria mosquito</name>
    <dbReference type="NCBI Taxonomy" id="7167"/>
    <lineage>
        <taxon>Eukaryota</taxon>
        <taxon>Metazoa</taxon>
        <taxon>Ecdysozoa</taxon>
        <taxon>Arthropoda</taxon>
        <taxon>Hexapoda</taxon>
        <taxon>Insecta</taxon>
        <taxon>Pterygota</taxon>
        <taxon>Neoptera</taxon>
        <taxon>Endopterygota</taxon>
        <taxon>Diptera</taxon>
        <taxon>Nematocera</taxon>
        <taxon>Culicoidea</taxon>
        <taxon>Culicidae</taxon>
        <taxon>Anophelinae</taxon>
        <taxon>Anopheles</taxon>
    </lineage>
</organism>
<dbReference type="Pfam" id="PF01753">
    <property type="entry name" value="zf-MYND"/>
    <property type="match status" value="1"/>
</dbReference>
<dbReference type="GO" id="GO:0008168">
    <property type="term" value="F:methyltransferase activity"/>
    <property type="evidence" value="ECO:0007669"/>
    <property type="project" value="UniProtKB-KW"/>
</dbReference>
<evidence type="ECO:0000313" key="9">
    <source>
        <dbReference type="EnsemblMetazoa" id="AALB000467-PA"/>
    </source>
</evidence>
<name>A0A182F1Y5_ANOAL</name>
<dbReference type="Gene3D" id="1.25.40.10">
    <property type="entry name" value="Tetratricopeptide repeat domain"/>
    <property type="match status" value="2"/>
</dbReference>
<keyword evidence="5" id="KW-0863">Zinc-finger</keyword>
<dbReference type="InterPro" id="IPR002893">
    <property type="entry name" value="Znf_MYND"/>
</dbReference>
<evidence type="ECO:0000259" key="8">
    <source>
        <dbReference type="PROSITE" id="PS50865"/>
    </source>
</evidence>
<evidence type="ECO:0000256" key="5">
    <source>
        <dbReference type="ARBA" id="ARBA00022771"/>
    </source>
</evidence>
<dbReference type="Gene3D" id="1.10.220.160">
    <property type="match status" value="2"/>
</dbReference>
<evidence type="ECO:0000256" key="7">
    <source>
        <dbReference type="SAM" id="MobiDB-lite"/>
    </source>
</evidence>
<sequence length="1312" mass="150831">MEVSSETGYFHKYARQFRRALGVREFEQFASLGTDLERFRFINERKWRAVNDFPLERTHNVGKCLESALKLQADGAQLQNGDDWVGALRAYNQSYLLLPADCLHEKALLLDKRSQILVQLGKYDQSLEDIDRAISYGYPVELLHELWERKARLYQQKRDLKSAVECFDKTVDCLAQSELSEEDRSVRIEELRKLTDVVYFQYKNVKKYLEPPRGTRVFHPHLDDAVRYDSNETDGRYATAQKNLKPNQQILKEKPHVAALVQEYSGTHCSSCFQRIEILFCCPNCIDVVFCSGRCERTAIQSYHRYECGFLRSLWSSGATIVSLLALRIITQKPCSYFEGIRDELPNLTANFTDKLPSDDYRKVFNLVTHSDKRDPEDYLVWTLMATMLNTVLRHGNYTNTEMPDDGFIGYLLLHNLQIVNYSAHDVAELQRKRPNEAGKSVAIGAALYPLLALFNHSCDPGIVRYFSGTTVHVRTIKNIATGQIIAENYGPLYTKMARTERRRSLAANYKFECNCDACRQDWQLYEHMDESVIRFRCTEPSCHGAVLFELTSECYGMQCDVCGQLVDIRERIRLLQEANMLSRFNEASHLYTIGLFEHALSKYAAIMGIMDQILVPPYRDFHLCQQGMRRCCLDLGSCYMELYYKDGSFQKYCHSVRQSIDANRFNEFAQLGSDEERFRFVNGLRSVVDELRLKREYNGKCMEQAITLKTLGNKAFQGESWNEALVFYNKCYLSTPKENGKQLSVQEKSIILANRSAALYHLEKYDLALRDIQRALDHQYPKQMMYKLTERKARCYLAKKDHEAALEWFKATVTALDDSNLPLERKQKLERDAQIMINLLPKNIEMERKARAKQSSGKRGGLGGASMAKDQQQQQQQQKSSVPEHFLDKALWFDYSETEGRFAKTSADLKPNTILLLERPHVSALLEDYSLDHCSNCFKRVSVPIACPLCSDVVFCSDECERRANGGFHRYECGFLPILWGSGASITCHMALRMITQKSAEYFAKLQPELAAGLTNEQIDRLPVDDYRKVYQLVTHEATRTPEDLFHRTLMATLLGSCLSLSDYAPDQASYEYLGGLLLHNLQLLQFNAHEISEMIREKPSDIGKSTFIGGGLYPTLALFNHSCDPGVTRYYRGNQVCVRTVKNIAAGSMVAENYGPLFTQVRREERRETLLNQYRFTCYCEPCMQNWPLFSDMDPSVIRFRCEGGKICSNVLLIPSEINDFMIKCTECGEHTNIMKGLKSLQDTDMLFQTATRLHSAGEYEAALLKYVEMMGVMSEVLVPPYRDYHLCQQGLRACMLEFGNRYTKMVAKK</sequence>
<keyword evidence="6" id="KW-0862">Zinc</keyword>
<keyword evidence="4" id="KW-0479">Metal-binding</keyword>
<evidence type="ECO:0000313" key="10">
    <source>
        <dbReference type="Proteomes" id="UP000069272"/>
    </source>
</evidence>
<dbReference type="SUPFAM" id="SSF82199">
    <property type="entry name" value="SET domain"/>
    <property type="match status" value="2"/>
</dbReference>
<dbReference type="SMART" id="SM00028">
    <property type="entry name" value="TPR"/>
    <property type="match status" value="5"/>
</dbReference>
<dbReference type="GO" id="GO:0042826">
    <property type="term" value="F:histone deacetylase binding"/>
    <property type="evidence" value="ECO:0007669"/>
    <property type="project" value="TreeGrafter"/>
</dbReference>
<dbReference type="EnsemblMetazoa" id="AALB000467-RA">
    <property type="protein sequence ID" value="AALB000467-PA"/>
    <property type="gene ID" value="AALB000467"/>
</dbReference>
<reference evidence="9 10" key="1">
    <citation type="journal article" date="2017" name="G3 (Bethesda)">
        <title>The Physical Genome Mapping of Anopheles albimanus Corrected Scaffold Misassemblies and Identified Interarm Rearrangements in Genus Anopheles.</title>
        <authorList>
            <person name="Artemov G.N."/>
            <person name="Peery A.N."/>
            <person name="Jiang X."/>
            <person name="Tu Z."/>
            <person name="Stegniy V.N."/>
            <person name="Sharakhova M.V."/>
            <person name="Sharakhov I.V."/>
        </authorList>
    </citation>
    <scope>NUCLEOTIDE SEQUENCE [LARGE SCALE GENOMIC DNA]</scope>
    <source>
        <strain evidence="9 10">ALBI9_A</strain>
    </source>
</reference>
<dbReference type="SUPFAM" id="SSF144232">
    <property type="entry name" value="HIT/MYND zinc finger-like"/>
    <property type="match status" value="2"/>
</dbReference>
<evidence type="ECO:0000256" key="2">
    <source>
        <dbReference type="ARBA" id="ARBA00022679"/>
    </source>
</evidence>
<dbReference type="VEuPathDB" id="VectorBase:AALB20_038663"/>
<dbReference type="Pfam" id="PF13432">
    <property type="entry name" value="TPR_16"/>
    <property type="match status" value="1"/>
</dbReference>
<dbReference type="PANTHER" id="PTHR46165">
    <property type="entry name" value="SET AND MYND DOMAIN-CONTAINING PROTEIN 4"/>
    <property type="match status" value="1"/>
</dbReference>
<feature type="domain" description="MYND-type" evidence="8">
    <location>
        <begin position="935"/>
        <end position="974"/>
    </location>
</feature>
<reference evidence="9" key="2">
    <citation type="submission" date="2022-08" db="UniProtKB">
        <authorList>
            <consortium name="EnsemblMetazoa"/>
        </authorList>
    </citation>
    <scope>IDENTIFICATION</scope>
    <source>
        <strain evidence="9">STECLA/ALBI9_A</strain>
    </source>
</reference>
<dbReference type="InterPro" id="IPR019734">
    <property type="entry name" value="TPR_rpt"/>
</dbReference>
<evidence type="ECO:0000256" key="4">
    <source>
        <dbReference type="ARBA" id="ARBA00022723"/>
    </source>
</evidence>
<dbReference type="SUPFAM" id="SSF48452">
    <property type="entry name" value="TPR-like"/>
    <property type="match status" value="2"/>
</dbReference>
<dbReference type="GO" id="GO:0005737">
    <property type="term" value="C:cytoplasm"/>
    <property type="evidence" value="ECO:0007669"/>
    <property type="project" value="TreeGrafter"/>
</dbReference>
<dbReference type="InterPro" id="IPR044421">
    <property type="entry name" value="SMYD4_SET"/>
</dbReference>
<dbReference type="STRING" id="7167.A0A182F1Y5"/>
<dbReference type="InterPro" id="IPR011990">
    <property type="entry name" value="TPR-like_helical_dom_sf"/>
</dbReference>
<keyword evidence="10" id="KW-1185">Reference proteome</keyword>
<keyword evidence="2" id="KW-0808">Transferase</keyword>
<evidence type="ECO:0000256" key="6">
    <source>
        <dbReference type="ARBA" id="ARBA00022833"/>
    </source>
</evidence>
<dbReference type="Gene3D" id="6.10.140.2220">
    <property type="match status" value="2"/>
</dbReference>
<dbReference type="GO" id="GO:0005634">
    <property type="term" value="C:nucleus"/>
    <property type="evidence" value="ECO:0007669"/>
    <property type="project" value="TreeGrafter"/>
</dbReference>
<protein>
    <submittedName>
        <fullName evidence="9">MYND-type domain-containing protein</fullName>
    </submittedName>
</protein>
<evidence type="ECO:0000256" key="1">
    <source>
        <dbReference type="ARBA" id="ARBA00022603"/>
    </source>
</evidence>
<dbReference type="PROSITE" id="PS50865">
    <property type="entry name" value="ZF_MYND_2"/>
    <property type="match status" value="1"/>
</dbReference>
<dbReference type="InterPro" id="IPR052097">
    <property type="entry name" value="SET-MYND_domain_protein"/>
</dbReference>
<dbReference type="InterPro" id="IPR046341">
    <property type="entry name" value="SET_dom_sf"/>
</dbReference>
<dbReference type="CDD" id="cd10536">
    <property type="entry name" value="SET_SMYD4"/>
    <property type="match status" value="2"/>
</dbReference>
<dbReference type="Proteomes" id="UP000069272">
    <property type="component" value="Chromosome 2L"/>
</dbReference>
<dbReference type="GO" id="GO:0008270">
    <property type="term" value="F:zinc ion binding"/>
    <property type="evidence" value="ECO:0007669"/>
    <property type="project" value="UniProtKB-KW"/>
</dbReference>
<accession>A0A182F1Y5</accession>
<dbReference type="VEuPathDB" id="VectorBase:AALB000467"/>
<dbReference type="GO" id="GO:0032259">
    <property type="term" value="P:methylation"/>
    <property type="evidence" value="ECO:0007669"/>
    <property type="project" value="UniProtKB-KW"/>
</dbReference>
<dbReference type="PANTHER" id="PTHR46165:SF7">
    <property type="entry name" value="SET AND MYND DOMAIN-CONTAINING PROTEIN 4"/>
    <property type="match status" value="1"/>
</dbReference>
<dbReference type="Gene3D" id="2.170.270.10">
    <property type="entry name" value="SET domain"/>
    <property type="match status" value="2"/>
</dbReference>
<evidence type="ECO:0000256" key="3">
    <source>
        <dbReference type="ARBA" id="ARBA00022691"/>
    </source>
</evidence>